<dbReference type="InterPro" id="IPR001296">
    <property type="entry name" value="Glyco_trans_1"/>
</dbReference>
<sequence length="373" mass="38838">VVTRLAVNLLSLVPDDVGGAEEYAVRTLSAYARHGPANLRPVLCLSEAALGAYPGLGEAFDVEVHPNDGRRRARRVLAENTWLAARTAGLAVHHLGGRIPARTSRPVAVTVHDLQPLDHPENFGPVKGAYLARAVPRSVARADVVVAVSDAVGRQIVDRLGVDPDRVVTVSVGAETVASAPSVPAGPPTVLYPATTHPHKNHRLLVEAFDRVAARHPDVRLVLTGGQGAAEADVARAIATAEHAGRIDRTGRVPAADLARHLADADVVAFPSTYEGFGIPVLEAMAAGVAVLVADGTPAADLVQGCDAIVGAGDPAAWAEALDRLLADRDHRTALAARVLAAARDRTWEASAAALERAWRLLLAGSAPAGRGM</sequence>
<feature type="domain" description="Glycosyl transferase family 1" evidence="2">
    <location>
        <begin position="184"/>
        <end position="336"/>
    </location>
</feature>
<dbReference type="CDD" id="cd03809">
    <property type="entry name" value="GT4_MtfB-like"/>
    <property type="match status" value="1"/>
</dbReference>
<dbReference type="EMBL" id="UINC01005894">
    <property type="protein sequence ID" value="SVA24216.1"/>
    <property type="molecule type" value="Genomic_DNA"/>
</dbReference>
<organism evidence="4">
    <name type="scientific">marine metagenome</name>
    <dbReference type="NCBI Taxonomy" id="408172"/>
    <lineage>
        <taxon>unclassified sequences</taxon>
        <taxon>metagenomes</taxon>
        <taxon>ecological metagenomes</taxon>
    </lineage>
</organism>
<dbReference type="PANTHER" id="PTHR46401">
    <property type="entry name" value="GLYCOSYLTRANSFERASE WBBK-RELATED"/>
    <property type="match status" value="1"/>
</dbReference>
<accession>A0A381U7L0</accession>
<name>A0A381U7L0_9ZZZZ</name>
<evidence type="ECO:0000313" key="4">
    <source>
        <dbReference type="EMBL" id="SVA24216.1"/>
    </source>
</evidence>
<proteinExistence type="predicted"/>
<gene>
    <name evidence="4" type="ORF">METZ01_LOCUS77070</name>
</gene>
<dbReference type="GO" id="GO:0009103">
    <property type="term" value="P:lipopolysaccharide biosynthetic process"/>
    <property type="evidence" value="ECO:0007669"/>
    <property type="project" value="TreeGrafter"/>
</dbReference>
<dbReference type="Pfam" id="PF13439">
    <property type="entry name" value="Glyco_transf_4"/>
    <property type="match status" value="1"/>
</dbReference>
<evidence type="ECO:0008006" key="5">
    <source>
        <dbReference type="Google" id="ProtNLM"/>
    </source>
</evidence>
<dbReference type="AlphaFoldDB" id="A0A381U7L0"/>
<feature type="non-terminal residue" evidence="4">
    <location>
        <position position="1"/>
    </location>
</feature>
<evidence type="ECO:0000256" key="1">
    <source>
        <dbReference type="ARBA" id="ARBA00022679"/>
    </source>
</evidence>
<reference evidence="4" key="1">
    <citation type="submission" date="2018-05" db="EMBL/GenBank/DDBJ databases">
        <authorList>
            <person name="Lanie J.A."/>
            <person name="Ng W.-L."/>
            <person name="Kazmierczak K.M."/>
            <person name="Andrzejewski T.M."/>
            <person name="Davidsen T.M."/>
            <person name="Wayne K.J."/>
            <person name="Tettelin H."/>
            <person name="Glass J.I."/>
            <person name="Rusch D."/>
            <person name="Podicherti R."/>
            <person name="Tsui H.-C.T."/>
            <person name="Winkler M.E."/>
        </authorList>
    </citation>
    <scope>NUCLEOTIDE SEQUENCE</scope>
</reference>
<dbReference type="GO" id="GO:0016757">
    <property type="term" value="F:glycosyltransferase activity"/>
    <property type="evidence" value="ECO:0007669"/>
    <property type="project" value="InterPro"/>
</dbReference>
<dbReference type="PANTHER" id="PTHR46401:SF2">
    <property type="entry name" value="GLYCOSYLTRANSFERASE WBBK-RELATED"/>
    <property type="match status" value="1"/>
</dbReference>
<dbReference type="SUPFAM" id="SSF53756">
    <property type="entry name" value="UDP-Glycosyltransferase/glycogen phosphorylase"/>
    <property type="match status" value="1"/>
</dbReference>
<dbReference type="Pfam" id="PF00534">
    <property type="entry name" value="Glycos_transf_1"/>
    <property type="match status" value="1"/>
</dbReference>
<protein>
    <recommendedName>
        <fullName evidence="5">Glycosyltransferase subfamily 4-like N-terminal domain-containing protein</fullName>
    </recommendedName>
</protein>
<keyword evidence="1" id="KW-0808">Transferase</keyword>
<dbReference type="InterPro" id="IPR028098">
    <property type="entry name" value="Glyco_trans_4-like_N"/>
</dbReference>
<dbReference type="Gene3D" id="3.40.50.2000">
    <property type="entry name" value="Glycogen Phosphorylase B"/>
    <property type="match status" value="2"/>
</dbReference>
<feature type="domain" description="Glycosyltransferase subfamily 4-like N-terminal" evidence="3">
    <location>
        <begin position="17"/>
        <end position="173"/>
    </location>
</feature>
<evidence type="ECO:0000259" key="3">
    <source>
        <dbReference type="Pfam" id="PF13439"/>
    </source>
</evidence>
<evidence type="ECO:0000259" key="2">
    <source>
        <dbReference type="Pfam" id="PF00534"/>
    </source>
</evidence>